<dbReference type="AlphaFoldDB" id="A0A7G7YP82"/>
<reference evidence="3 4" key="1">
    <citation type="submission" date="2019-12" db="EMBL/GenBank/DDBJ databases">
        <title>Corynebacterium sp. nov., isolated from feces of the Anser Albifrons in China.</title>
        <authorList>
            <person name="Liu Q."/>
        </authorList>
    </citation>
    <scope>NUCLEOTIDE SEQUENCE [LARGE SCALE GENOMIC DNA]</scope>
    <source>
        <strain evidence="3 4">23H37-10</strain>
    </source>
</reference>
<sequence length="278" mass="30660">MGFYEDIAEALDAEGIESRIVDGTLFVPIAPEVEVQFSEIVGEGPVSAIKAANVFVAMADVTDEDEEFEAALVGVVFSVDAAVAEVNKHIAMDQVISVLNDLIEGSDDRLEDLDFEQDPTEPLVVHAQVGEESHLVVELEADGEQPEGRVTFVTYGDDFEELLEQATDELFEYEEDIREAERQGVFDDMVADIGDLTREILELGTFTDFSLMFDALAVAAQQAYDWEEMLVPLDDAYDEGAHDGNVYDEGVYDDEEDTADTDEDGESYRDVDDGESAH</sequence>
<evidence type="ECO:0000256" key="1">
    <source>
        <dbReference type="SAM" id="Coils"/>
    </source>
</evidence>
<dbReference type="RefSeq" id="WP_186276722.1">
    <property type="nucleotide sequence ID" value="NZ_CP046883.1"/>
</dbReference>
<name>A0A7G7YP82_9CORY</name>
<evidence type="ECO:0000313" key="4">
    <source>
        <dbReference type="Proteomes" id="UP000515275"/>
    </source>
</evidence>
<organism evidence="3 4">
    <name type="scientific">Corynebacterium anserum</name>
    <dbReference type="NCBI Taxonomy" id="2684406"/>
    <lineage>
        <taxon>Bacteria</taxon>
        <taxon>Bacillati</taxon>
        <taxon>Actinomycetota</taxon>
        <taxon>Actinomycetes</taxon>
        <taxon>Mycobacteriales</taxon>
        <taxon>Corynebacteriaceae</taxon>
        <taxon>Corynebacterium</taxon>
    </lineage>
</organism>
<dbReference type="KEGG" id="cans:GP473_06165"/>
<keyword evidence="4" id="KW-1185">Reference proteome</keyword>
<dbReference type="Proteomes" id="UP000515275">
    <property type="component" value="Chromosome"/>
</dbReference>
<feature type="compositionally biased region" description="Basic and acidic residues" evidence="2">
    <location>
        <begin position="266"/>
        <end position="278"/>
    </location>
</feature>
<protein>
    <submittedName>
        <fullName evidence="3">Uncharacterized protein</fullName>
    </submittedName>
</protein>
<feature type="coiled-coil region" evidence="1">
    <location>
        <begin position="156"/>
        <end position="183"/>
    </location>
</feature>
<evidence type="ECO:0000313" key="3">
    <source>
        <dbReference type="EMBL" id="QNH96302.1"/>
    </source>
</evidence>
<evidence type="ECO:0000256" key="2">
    <source>
        <dbReference type="SAM" id="MobiDB-lite"/>
    </source>
</evidence>
<feature type="region of interest" description="Disordered" evidence="2">
    <location>
        <begin position="237"/>
        <end position="278"/>
    </location>
</feature>
<gene>
    <name evidence="3" type="ORF">GP473_06165</name>
</gene>
<keyword evidence="1" id="KW-0175">Coiled coil</keyword>
<proteinExistence type="predicted"/>
<dbReference type="EMBL" id="CP046883">
    <property type="protein sequence ID" value="QNH96302.1"/>
    <property type="molecule type" value="Genomic_DNA"/>
</dbReference>
<feature type="compositionally biased region" description="Acidic residues" evidence="2">
    <location>
        <begin position="250"/>
        <end position="265"/>
    </location>
</feature>
<accession>A0A7G7YP82</accession>